<dbReference type="Proteomes" id="UP000182350">
    <property type="component" value="Unassembled WGS sequence"/>
</dbReference>
<comment type="similarity">
    <text evidence="1">Belongs to the UbiT family.</text>
</comment>
<dbReference type="HAMAP" id="MF_02231">
    <property type="entry name" value="UbiT"/>
    <property type="match status" value="1"/>
</dbReference>
<feature type="domain" description="SCP2" evidence="2">
    <location>
        <begin position="51"/>
        <end position="136"/>
    </location>
</feature>
<dbReference type="STRING" id="1122209.SAMN02745752_02745"/>
<evidence type="ECO:0000256" key="1">
    <source>
        <dbReference type="HAMAP-Rule" id="MF_02231"/>
    </source>
</evidence>
<reference evidence="3 4" key="1">
    <citation type="submission" date="2016-11" db="EMBL/GenBank/DDBJ databases">
        <authorList>
            <person name="Jaros S."/>
            <person name="Januszkiewicz K."/>
            <person name="Wedrychowicz H."/>
        </authorList>
    </citation>
    <scope>NUCLEOTIDE SEQUENCE [LARGE SCALE GENOMIC DNA]</scope>
    <source>
        <strain evidence="3 4">DSM 21637</strain>
    </source>
</reference>
<dbReference type="OrthoDB" id="5292463at2"/>
<dbReference type="UniPathway" id="UPA00232"/>
<keyword evidence="4" id="KW-1185">Reference proteome</keyword>
<dbReference type="InterPro" id="IPR036527">
    <property type="entry name" value="SCP2_sterol-bd_dom_sf"/>
</dbReference>
<organism evidence="3 4">
    <name type="scientific">Marinospirillum alkaliphilum DSM 21637</name>
    <dbReference type="NCBI Taxonomy" id="1122209"/>
    <lineage>
        <taxon>Bacteria</taxon>
        <taxon>Pseudomonadati</taxon>
        <taxon>Pseudomonadota</taxon>
        <taxon>Gammaproteobacteria</taxon>
        <taxon>Oceanospirillales</taxon>
        <taxon>Oceanospirillaceae</taxon>
        <taxon>Marinospirillum</taxon>
    </lineage>
</organism>
<comment type="pathway">
    <text evidence="1">Cofactor biosynthesis; ubiquinone biosynthesis.</text>
</comment>
<name>A0A1K1ZLE5_9GAMM</name>
<dbReference type="Pfam" id="PF02036">
    <property type="entry name" value="SCP2"/>
    <property type="match status" value="1"/>
</dbReference>
<dbReference type="SUPFAM" id="SSF55718">
    <property type="entry name" value="SCP-like"/>
    <property type="match status" value="1"/>
</dbReference>
<evidence type="ECO:0000313" key="3">
    <source>
        <dbReference type="EMBL" id="SFX74977.1"/>
    </source>
</evidence>
<dbReference type="EMBL" id="FPJW01000012">
    <property type="protein sequence ID" value="SFX74977.1"/>
    <property type="molecule type" value="Genomic_DNA"/>
</dbReference>
<keyword evidence="1" id="KW-0831">Ubiquinone biosynthesis</keyword>
<dbReference type="InterPro" id="IPR003033">
    <property type="entry name" value="SCP2_sterol-bd_dom"/>
</dbReference>
<comment type="function">
    <text evidence="1">Required for O(2)-independent ubiquinone (coenzyme Q) biosynthesis. Likely functions as an accessory factor.</text>
</comment>
<dbReference type="AlphaFoldDB" id="A0A1K1ZLE5"/>
<accession>A0A1K1ZLE5</accession>
<evidence type="ECO:0000313" key="4">
    <source>
        <dbReference type="Proteomes" id="UP000182350"/>
    </source>
</evidence>
<protein>
    <recommendedName>
        <fullName evidence="1">Ubiquinone biosynthesis accessory factor UbiT</fullName>
    </recommendedName>
</protein>
<evidence type="ECO:0000259" key="2">
    <source>
        <dbReference type="Pfam" id="PF02036"/>
    </source>
</evidence>
<sequence length="166" mass="18940">MLRLPLPTALYQRLPSPARLIAPLDARIPLTVKKKLLEPRLNRMFAVALQEGDFELLEGRFLQLHITDPGIRLTLTLQQGRLCLSQRPGEAVIRGDWQAFLRLALRREDPDGLFFRRQLVIEGDTELGLGIKNLLDSLDWSLEQGLEGRLLQWLERLVASRSTVVV</sequence>
<gene>
    <name evidence="1" type="primary">ubiT</name>
    <name evidence="3" type="ORF">SAMN02745752_02745</name>
</gene>
<dbReference type="InterPro" id="IPR016830">
    <property type="entry name" value="UbiT"/>
</dbReference>
<proteinExistence type="inferred from homology"/>
<dbReference type="GO" id="GO:0006744">
    <property type="term" value="P:ubiquinone biosynthetic process"/>
    <property type="evidence" value="ECO:0007669"/>
    <property type="project" value="UniProtKB-UniRule"/>
</dbReference>
<dbReference type="RefSeq" id="WP_072327066.1">
    <property type="nucleotide sequence ID" value="NZ_FPJW01000012.1"/>
</dbReference>